<accession>A0A0J9XJC0</accession>
<dbReference type="EMBL" id="CCBN010000018">
    <property type="protein sequence ID" value="CDO57106.1"/>
    <property type="molecule type" value="Genomic_DNA"/>
</dbReference>
<dbReference type="FunFam" id="3.40.800.10:FF:000014">
    <property type="entry name" value="Arginase family protein"/>
    <property type="match status" value="1"/>
</dbReference>
<evidence type="ECO:0000256" key="4">
    <source>
        <dbReference type="PIRSR" id="PIRSR036979-1"/>
    </source>
</evidence>
<keyword evidence="3 5" id="KW-0378">Hydrolase</keyword>
<proteinExistence type="inferred from homology"/>
<dbReference type="PRINTS" id="PR00116">
    <property type="entry name" value="ARGINASE"/>
</dbReference>
<feature type="binding site" evidence="4">
    <location>
        <position position="189"/>
    </location>
    <ligand>
        <name>Mn(2+)</name>
        <dbReference type="ChEBI" id="CHEBI:29035"/>
        <label>1</label>
    </ligand>
</feature>
<dbReference type="GO" id="GO:0033389">
    <property type="term" value="P:putrescine biosynthetic process from arginine, via agmatine"/>
    <property type="evidence" value="ECO:0007669"/>
    <property type="project" value="TreeGrafter"/>
</dbReference>
<evidence type="ECO:0000313" key="7">
    <source>
        <dbReference type="EMBL" id="CDO57106.1"/>
    </source>
</evidence>
<keyword evidence="6" id="KW-0732">Signal</keyword>
<evidence type="ECO:0000256" key="1">
    <source>
        <dbReference type="ARBA" id="ARBA00009227"/>
    </source>
</evidence>
<feature type="signal peptide" evidence="6">
    <location>
        <begin position="1"/>
        <end position="21"/>
    </location>
</feature>
<gene>
    <name evidence="7" type="ORF">BN980_GECA18s02397g</name>
</gene>
<feature type="binding site" evidence="4">
    <location>
        <position position="286"/>
    </location>
    <ligand>
        <name>Mn(2+)</name>
        <dbReference type="ChEBI" id="CHEBI:29035"/>
        <label>1</label>
    </ligand>
</feature>
<evidence type="ECO:0000256" key="3">
    <source>
        <dbReference type="ARBA" id="ARBA00022801"/>
    </source>
</evidence>
<feature type="binding site" evidence="4">
    <location>
        <position position="187"/>
    </location>
    <ligand>
        <name>Mn(2+)</name>
        <dbReference type="ChEBI" id="CHEBI:29035"/>
        <label>1</label>
    </ligand>
</feature>
<dbReference type="STRING" id="1173061.A0A0J9XJC0"/>
<feature type="binding site" evidence="4">
    <location>
        <position position="185"/>
    </location>
    <ligand>
        <name>Mn(2+)</name>
        <dbReference type="ChEBI" id="CHEBI:29035"/>
        <label>1</label>
    </ligand>
</feature>
<dbReference type="OrthoDB" id="288726at2759"/>
<dbReference type="InterPro" id="IPR006035">
    <property type="entry name" value="Ureohydrolase"/>
</dbReference>
<dbReference type="NCBIfam" id="TIGR01230">
    <property type="entry name" value="agmatinase"/>
    <property type="match status" value="1"/>
</dbReference>
<comment type="similarity">
    <text evidence="1">Belongs to the arginase family. Agmatinase subfamily.</text>
</comment>
<dbReference type="PROSITE" id="PS01053">
    <property type="entry name" value="ARGINASE_1"/>
    <property type="match status" value="1"/>
</dbReference>
<feature type="binding site" evidence="4">
    <location>
        <position position="162"/>
    </location>
    <ligand>
        <name>Mn(2+)</name>
        <dbReference type="ChEBI" id="CHEBI:29035"/>
        <label>1</label>
    </ligand>
</feature>
<dbReference type="InterPro" id="IPR020855">
    <property type="entry name" value="Ureohydrolase_Mn_BS"/>
</dbReference>
<reference evidence="7" key="1">
    <citation type="submission" date="2014-03" db="EMBL/GenBank/DDBJ databases">
        <authorList>
            <person name="Casaregola S."/>
        </authorList>
    </citation>
    <scope>NUCLEOTIDE SEQUENCE [LARGE SCALE GENOMIC DNA]</scope>
    <source>
        <strain evidence="7">CLIB 918</strain>
    </source>
</reference>
<evidence type="ECO:0000256" key="5">
    <source>
        <dbReference type="RuleBase" id="RU003684"/>
    </source>
</evidence>
<evidence type="ECO:0000256" key="2">
    <source>
        <dbReference type="ARBA" id="ARBA00022723"/>
    </source>
</evidence>
<keyword evidence="8" id="KW-1185">Reference proteome</keyword>
<feature type="binding site" evidence="4">
    <location>
        <position position="288"/>
    </location>
    <ligand>
        <name>Mn(2+)</name>
        <dbReference type="ChEBI" id="CHEBI:29035"/>
        <label>1</label>
    </ligand>
</feature>
<organism evidence="7 8">
    <name type="scientific">Geotrichum candidum</name>
    <name type="common">Oospora lactis</name>
    <name type="synonym">Dipodascus geotrichum</name>
    <dbReference type="NCBI Taxonomy" id="1173061"/>
    <lineage>
        <taxon>Eukaryota</taxon>
        <taxon>Fungi</taxon>
        <taxon>Dikarya</taxon>
        <taxon>Ascomycota</taxon>
        <taxon>Saccharomycotina</taxon>
        <taxon>Dipodascomycetes</taxon>
        <taxon>Dipodascales</taxon>
        <taxon>Dipodascaceae</taxon>
        <taxon>Geotrichum</taxon>
    </lineage>
</organism>
<dbReference type="PIRSF" id="PIRSF036979">
    <property type="entry name" value="Arginase"/>
    <property type="match status" value="1"/>
</dbReference>
<dbReference type="Pfam" id="PF00491">
    <property type="entry name" value="Arginase"/>
    <property type="match status" value="1"/>
</dbReference>
<dbReference type="AlphaFoldDB" id="A0A0J9XJC0"/>
<comment type="cofactor">
    <cofactor evidence="4">
        <name>Mn(2+)</name>
        <dbReference type="ChEBI" id="CHEBI:29035"/>
    </cofactor>
    <text evidence="4">Binds 2 manganese ions per subunit.</text>
</comment>
<dbReference type="CDD" id="cd11592">
    <property type="entry name" value="Agmatinase_PAH"/>
    <property type="match status" value="1"/>
</dbReference>
<dbReference type="PANTHER" id="PTHR11358">
    <property type="entry name" value="ARGINASE/AGMATINASE"/>
    <property type="match status" value="1"/>
</dbReference>
<comment type="caution">
    <text evidence="7">The sequence shown here is derived from an EMBL/GenBank/DDBJ whole genome shotgun (WGS) entry which is preliminary data.</text>
</comment>
<keyword evidence="4" id="KW-0464">Manganese</keyword>
<dbReference type="GO" id="GO:0046872">
    <property type="term" value="F:metal ion binding"/>
    <property type="evidence" value="ECO:0007669"/>
    <property type="project" value="UniProtKB-KW"/>
</dbReference>
<evidence type="ECO:0000313" key="8">
    <source>
        <dbReference type="Proteomes" id="UP000242525"/>
    </source>
</evidence>
<dbReference type="InterPro" id="IPR023696">
    <property type="entry name" value="Ureohydrolase_dom_sf"/>
</dbReference>
<keyword evidence="2 4" id="KW-0479">Metal-binding</keyword>
<dbReference type="InterPro" id="IPR005925">
    <property type="entry name" value="Agmatinase-rel"/>
</dbReference>
<dbReference type="SUPFAM" id="SSF52768">
    <property type="entry name" value="Arginase/deacetylase"/>
    <property type="match status" value="1"/>
</dbReference>
<dbReference type="Proteomes" id="UP000242525">
    <property type="component" value="Unassembled WGS sequence"/>
</dbReference>
<name>A0A0J9XJC0_GEOCN</name>
<dbReference type="PANTHER" id="PTHR11358:SF26">
    <property type="entry name" value="GUANIDINO ACID HYDROLASE, MITOCHONDRIAL"/>
    <property type="match status" value="1"/>
</dbReference>
<evidence type="ECO:0000256" key="6">
    <source>
        <dbReference type="SAM" id="SignalP"/>
    </source>
</evidence>
<protein>
    <submittedName>
        <fullName evidence="7">Similar to Saccharomyces cerevisiae YPL111W CAR1 Arginase</fullName>
    </submittedName>
</protein>
<dbReference type="Gene3D" id="3.40.800.10">
    <property type="entry name" value="Ureohydrolase domain"/>
    <property type="match status" value="1"/>
</dbReference>
<feature type="chain" id="PRO_5005325754" evidence="6">
    <location>
        <begin position="22"/>
        <end position="381"/>
    </location>
</feature>
<dbReference type="GO" id="GO:0008783">
    <property type="term" value="F:agmatinase activity"/>
    <property type="evidence" value="ECO:0007669"/>
    <property type="project" value="TreeGrafter"/>
</dbReference>
<dbReference type="PROSITE" id="PS51409">
    <property type="entry name" value="ARGINASE_2"/>
    <property type="match status" value="1"/>
</dbReference>
<sequence length="381" mass="41825">MQLFKLTLLLSLTLAPAATRAEIDPELEAKWGTDWPFSGITTFAHLETEKCLIDPTVNYDIAIVGVPFDTAVSYRPGARFGPRSVRSASMRQSSLRGFNFRADINPYQNWAKVIDCADIPVTPMDNQLALRQMTEGYSELLARPTANKKNLIPRIVAIGGDHSIALASLRALSKLYGPVTVIHFDAHLDTWAPNKYPSTWGEPANFTHGTMFWMARQEGLLANNSCIHAGLRTRLSGVDWSDYEDDSELGFARIGSDDIFTKGTDGIIKEILERVPATAPVYLSVDIDVIDPGMAPGTGTPEVGGWQTRELIRIIRGLESLNLVGADLVEVAPAYDHAEITALAGAQIVYELVSNMVKKGPTLDFTPLYLDQPKAPVRDEL</sequence>